<feature type="binding site" evidence="6">
    <location>
        <position position="1364"/>
    </location>
    <ligand>
        <name>ATP</name>
        <dbReference type="ChEBI" id="CHEBI:30616"/>
    </ligand>
</feature>
<protein>
    <recommendedName>
        <fullName evidence="13">RING-type E3 ubiquitin transferase</fullName>
    </recommendedName>
</protein>
<feature type="compositionally biased region" description="Pro residues" evidence="7">
    <location>
        <begin position="269"/>
        <end position="573"/>
    </location>
</feature>
<dbReference type="CDD" id="cd16655">
    <property type="entry name" value="RING-Ubox_WDSUB1-like"/>
    <property type="match status" value="1"/>
</dbReference>
<evidence type="ECO:0000313" key="11">
    <source>
        <dbReference type="EMBL" id="GFR42775.1"/>
    </source>
</evidence>
<dbReference type="PANTHER" id="PTHR45647:SF139">
    <property type="entry name" value="OS02G0152300 PROTEIN"/>
    <property type="match status" value="1"/>
</dbReference>
<evidence type="ECO:0000259" key="10">
    <source>
        <dbReference type="PROSITE" id="PS51698"/>
    </source>
</evidence>
<dbReference type="PROSITE" id="PS00108">
    <property type="entry name" value="PROTEIN_KINASE_ST"/>
    <property type="match status" value="1"/>
</dbReference>
<feature type="compositionally biased region" description="Low complexity" evidence="7">
    <location>
        <begin position="659"/>
        <end position="677"/>
    </location>
</feature>
<comment type="caution">
    <text evidence="11">The sequence shown here is derived from an EMBL/GenBank/DDBJ whole genome shotgun (WGS) entry which is preliminary data.</text>
</comment>
<keyword evidence="8" id="KW-0472">Membrane</keyword>
<evidence type="ECO:0000313" key="12">
    <source>
        <dbReference type="Proteomes" id="UP001054857"/>
    </source>
</evidence>
<organism evidence="11 12">
    <name type="scientific">Astrephomene gubernaculifera</name>
    <dbReference type="NCBI Taxonomy" id="47775"/>
    <lineage>
        <taxon>Eukaryota</taxon>
        <taxon>Viridiplantae</taxon>
        <taxon>Chlorophyta</taxon>
        <taxon>core chlorophytes</taxon>
        <taxon>Chlorophyceae</taxon>
        <taxon>CS clade</taxon>
        <taxon>Chlamydomonadales</taxon>
        <taxon>Astrephomenaceae</taxon>
        <taxon>Astrephomene</taxon>
    </lineage>
</organism>
<dbReference type="SUPFAM" id="SSF57850">
    <property type="entry name" value="RING/U-box"/>
    <property type="match status" value="1"/>
</dbReference>
<evidence type="ECO:0000256" key="7">
    <source>
        <dbReference type="SAM" id="MobiDB-lite"/>
    </source>
</evidence>
<dbReference type="SUPFAM" id="SSF56112">
    <property type="entry name" value="Protein kinase-like (PK-like)"/>
    <property type="match status" value="1"/>
</dbReference>
<keyword evidence="12" id="KW-1185">Reference proteome</keyword>
<feature type="domain" description="U-box" evidence="10">
    <location>
        <begin position="1654"/>
        <end position="1729"/>
    </location>
</feature>
<name>A0AAD3DJ59_9CHLO</name>
<dbReference type="PANTHER" id="PTHR45647">
    <property type="entry name" value="OS02G0152300 PROTEIN"/>
    <property type="match status" value="1"/>
</dbReference>
<keyword evidence="8" id="KW-0812">Transmembrane</keyword>
<dbReference type="PRINTS" id="PR01217">
    <property type="entry name" value="PRICHEXTENSN"/>
</dbReference>
<dbReference type="EMBL" id="BMAR01000004">
    <property type="protein sequence ID" value="GFR42775.1"/>
    <property type="molecule type" value="Genomic_DNA"/>
</dbReference>
<dbReference type="Gene3D" id="2.60.120.260">
    <property type="entry name" value="Galactose-binding domain-like"/>
    <property type="match status" value="2"/>
</dbReference>
<dbReference type="InterPro" id="IPR051348">
    <property type="entry name" value="U-box_ubiquitin_ligases"/>
</dbReference>
<accession>A0AAD3DJ59</accession>
<keyword evidence="3" id="KW-0418">Kinase</keyword>
<sequence>MMVCYSVAPRKPFWCTPTPPRKRPILPLVLLTLLSTIRTAATMYWTCPDVANYASSFWVTHSGSGLQYYEYATLDELASMCNADPRCKGFDSMGYTMSAVAPTEYTFGVCMYTRVCAYAAGYTAQPGADHNGDDLVANYMDVSTAAATCSSRADCKGFEYRNRQGAAWLKSTVSPSTFYTDTSMCLYTKVCAYAAGYTAQHGADHYGDDLAGYTTDVSTAAATCSSRADCKGFEYRNRQGAAWLKSTVSPSTFYTDTSMCLYTKDLTSPSPPPPTSPSPPPPRPPPPLPPSPPPPSPRPPLPRPPSPTPPSPSPPPPPLPPSPVPPSPKPPSPSPPSPPPSPLTPSPFPPSPTPPSPSPPSPPPSPLPPSPLPPSPNPPSPSPPSPPPSPLPPSPLPPSPNPPSPSPPSPPPSPLPPSPNPPSPSPPSPPPPPLPPSPLPPSPNPPSPSPPSPPPSPLPPSPLPPSPNPPSLSPPSPPPSPLPPSPLPPSPDPPFPLPPSPPPSPLPPSPYPPSPSPPSLPPSPLSPSPNPPSPFPPAPPTSPLPPSPLPPSPNPPSPSLPLLPTSPLPPSPVPTGSANSPTSFPSFSPPLPRQPSSSPPRPPPQPPASALYPLPPSPFPRSPPPFSPFPSSPILGPTAPPSSLAVTPAPCLSPPPPTLSANSSSSSTPAIPPKQVTPSPPPQRCDNVASYIASYDTDHWGDDLIYIPNMDVPRLALLCDADPDCQGFNSLGYLKRSVDSTSAAAGLCTYRKACPYAAGYIATYEADHWGDDIGKYDLNVTDVAKLCSSRSDCLGFNSFGSYGWMKRTVSQATAAPGSKMCLYRRGLFVYGPYYTSPWQSGQPNSWSFPDLNATWIWGSNDATSYPSTALAYSFSKVLDISNSTAIRVFVWVDNQADIFIDGRYETTLAGGWAPFMNVSPGFITLQLAPGRHVLTLRCTNHPSTPGTAGLLASIVDDRTGKVLMRSDTSWGVSESPIRLANVVGSSYTAAWLSSFQDYGASWIWSAPGAETYASTTNASVFFKYFEVTQDTPARLEVAADDEARIFLDGEYLGPVYWPSLFGINLTIKPGHHVFGIQAMNYPTVDGTPQSYNPCGLLVSLRGKANGQVILRSEGTWTVTSSRQPVLTDCSVIHGYQTLSDKEHENDNIGRLSNTDLGALAEACTADVRCKGFNADGYLKSAVEPMRFYRGCFYAKTAQSNAPLANPTPPSPATDAKRDYKPVITGVICSVGGVVVTALVIGGFWLYKRRFHNASHRYSVTSNSGPVELPNFVNMEIPSIAVARQGLPTPGTSMPLPTAPPIQQAQQVQRRRRREINVRTRVYSYEALKAATSDFNAANLIGEGGFGTVYRGTWGMQKLPIAVKKMNPGHSQQGWKQYLKEVNILSKIHHPNILMFLGTCSEQGILVYELMPGGSLESRLTSHSRQLLVSTVPGSRTGTMLGWKDRVRIICQVACALDFLHTSNPPIVHMDLKPANILLDGHNNAKLGDVGLAQAMKDPRLSLNMATRSTLVGTWGYMDPEYVHSGQYGPRSDIYALGVCMLRALTNDSGHGLVEQVRTARQNPATDAFKAMLDSNAGGWPLEKAQEFADLALRCADAVGRNRPPMQEVLLPTLIRFKQHADAHQDTDVNQHASAGAVSGHPTQTPDTAAVGSDEPPHMFLCPIMQDVMDDPVFAADGFTYERTAIEEWIRMHRPAVSPMTNTSLGHTNLTPNLLLRSEIAEWRARRMQRG</sequence>
<evidence type="ECO:0000256" key="1">
    <source>
        <dbReference type="ARBA" id="ARBA00022679"/>
    </source>
</evidence>
<keyword evidence="2 6" id="KW-0547">Nucleotide-binding</keyword>
<dbReference type="Gene3D" id="3.30.40.10">
    <property type="entry name" value="Zinc/RING finger domain, C3HC4 (zinc finger)"/>
    <property type="match status" value="1"/>
</dbReference>
<keyword evidence="5 6" id="KW-0067">ATP-binding</keyword>
<gene>
    <name evidence="11" type="ORF">Agub_g3736</name>
</gene>
<keyword evidence="8" id="KW-1133">Transmembrane helix</keyword>
<dbReference type="InterPro" id="IPR003613">
    <property type="entry name" value="Ubox_domain"/>
</dbReference>
<dbReference type="GO" id="GO:0005524">
    <property type="term" value="F:ATP binding"/>
    <property type="evidence" value="ECO:0007669"/>
    <property type="project" value="UniProtKB-UniRule"/>
</dbReference>
<dbReference type="Gene3D" id="3.30.200.20">
    <property type="entry name" value="Phosphorylase Kinase, domain 1"/>
    <property type="match status" value="1"/>
</dbReference>
<evidence type="ECO:0000256" key="2">
    <source>
        <dbReference type="ARBA" id="ARBA00022741"/>
    </source>
</evidence>
<evidence type="ECO:0000256" key="8">
    <source>
        <dbReference type="SAM" id="Phobius"/>
    </source>
</evidence>
<dbReference type="Gene3D" id="1.10.510.10">
    <property type="entry name" value="Transferase(Phosphotransferase) domain 1"/>
    <property type="match status" value="1"/>
</dbReference>
<evidence type="ECO:0000256" key="6">
    <source>
        <dbReference type="PROSITE-ProRule" id="PRU10141"/>
    </source>
</evidence>
<dbReference type="PROSITE" id="PS50011">
    <property type="entry name" value="PROTEIN_KINASE_DOM"/>
    <property type="match status" value="1"/>
</dbReference>
<dbReference type="PROSITE" id="PS51698">
    <property type="entry name" value="U_BOX"/>
    <property type="match status" value="1"/>
</dbReference>
<dbReference type="InterPro" id="IPR013083">
    <property type="entry name" value="Znf_RING/FYVE/PHD"/>
</dbReference>
<feature type="transmembrane region" description="Helical" evidence="8">
    <location>
        <begin position="1222"/>
        <end position="1246"/>
    </location>
</feature>
<evidence type="ECO:0008006" key="13">
    <source>
        <dbReference type="Google" id="ProtNLM"/>
    </source>
</evidence>
<evidence type="ECO:0000256" key="3">
    <source>
        <dbReference type="ARBA" id="ARBA00022777"/>
    </source>
</evidence>
<feature type="region of interest" description="Disordered" evidence="7">
    <location>
        <begin position="264"/>
        <end position="684"/>
    </location>
</feature>
<evidence type="ECO:0000256" key="4">
    <source>
        <dbReference type="ARBA" id="ARBA00022786"/>
    </source>
</evidence>
<proteinExistence type="predicted"/>
<evidence type="ECO:0000256" key="5">
    <source>
        <dbReference type="ARBA" id="ARBA00022840"/>
    </source>
</evidence>
<dbReference type="GO" id="GO:0004672">
    <property type="term" value="F:protein kinase activity"/>
    <property type="evidence" value="ECO:0007669"/>
    <property type="project" value="InterPro"/>
</dbReference>
<dbReference type="SMART" id="SM00220">
    <property type="entry name" value="S_TKc"/>
    <property type="match status" value="1"/>
</dbReference>
<dbReference type="Pfam" id="PF04564">
    <property type="entry name" value="U-box"/>
    <property type="match status" value="1"/>
</dbReference>
<dbReference type="InterPro" id="IPR008271">
    <property type="entry name" value="Ser/Thr_kinase_AS"/>
</dbReference>
<feature type="compositionally biased region" description="Pro residues" evidence="7">
    <location>
        <begin position="587"/>
        <end position="631"/>
    </location>
</feature>
<dbReference type="InterPro" id="IPR017441">
    <property type="entry name" value="Protein_kinase_ATP_BS"/>
</dbReference>
<dbReference type="InterPro" id="IPR011009">
    <property type="entry name" value="Kinase-like_dom_sf"/>
</dbReference>
<dbReference type="Pfam" id="PF00069">
    <property type="entry name" value="Pkinase"/>
    <property type="match status" value="1"/>
</dbReference>
<dbReference type="Proteomes" id="UP001054857">
    <property type="component" value="Unassembled WGS sequence"/>
</dbReference>
<evidence type="ECO:0000259" key="9">
    <source>
        <dbReference type="PROSITE" id="PS50011"/>
    </source>
</evidence>
<keyword evidence="4" id="KW-0833">Ubl conjugation pathway</keyword>
<dbReference type="GO" id="GO:0016567">
    <property type="term" value="P:protein ubiquitination"/>
    <property type="evidence" value="ECO:0007669"/>
    <property type="project" value="InterPro"/>
</dbReference>
<dbReference type="SMART" id="SM00504">
    <property type="entry name" value="Ubox"/>
    <property type="match status" value="1"/>
</dbReference>
<dbReference type="GO" id="GO:0004842">
    <property type="term" value="F:ubiquitin-protein transferase activity"/>
    <property type="evidence" value="ECO:0007669"/>
    <property type="project" value="InterPro"/>
</dbReference>
<dbReference type="PROSITE" id="PS00107">
    <property type="entry name" value="PROTEIN_KINASE_ATP"/>
    <property type="match status" value="1"/>
</dbReference>
<feature type="domain" description="Protein kinase" evidence="9">
    <location>
        <begin position="1334"/>
        <end position="1613"/>
    </location>
</feature>
<keyword evidence="1" id="KW-0808">Transferase</keyword>
<reference evidence="11 12" key="1">
    <citation type="journal article" date="2021" name="Sci. Rep.">
        <title>Genome sequencing of the multicellular alga Astrephomene provides insights into convergent evolution of germ-soma differentiation.</title>
        <authorList>
            <person name="Yamashita S."/>
            <person name="Yamamoto K."/>
            <person name="Matsuzaki R."/>
            <person name="Suzuki S."/>
            <person name="Yamaguchi H."/>
            <person name="Hirooka S."/>
            <person name="Minakuchi Y."/>
            <person name="Miyagishima S."/>
            <person name="Kawachi M."/>
            <person name="Toyoda A."/>
            <person name="Nozaki H."/>
        </authorList>
    </citation>
    <scope>NUCLEOTIDE SEQUENCE [LARGE SCALE GENOMIC DNA]</scope>
    <source>
        <strain evidence="11 12">NIES-4017</strain>
    </source>
</reference>
<dbReference type="InterPro" id="IPR000719">
    <property type="entry name" value="Prot_kinase_dom"/>
</dbReference>